<organism evidence="2 3">
    <name type="scientific">Eumeta variegata</name>
    <name type="common">Bagworm moth</name>
    <name type="synonym">Eumeta japonica</name>
    <dbReference type="NCBI Taxonomy" id="151549"/>
    <lineage>
        <taxon>Eukaryota</taxon>
        <taxon>Metazoa</taxon>
        <taxon>Ecdysozoa</taxon>
        <taxon>Arthropoda</taxon>
        <taxon>Hexapoda</taxon>
        <taxon>Insecta</taxon>
        <taxon>Pterygota</taxon>
        <taxon>Neoptera</taxon>
        <taxon>Endopterygota</taxon>
        <taxon>Lepidoptera</taxon>
        <taxon>Glossata</taxon>
        <taxon>Ditrysia</taxon>
        <taxon>Tineoidea</taxon>
        <taxon>Psychidae</taxon>
        <taxon>Oiketicinae</taxon>
        <taxon>Eumeta</taxon>
    </lineage>
</organism>
<dbReference type="PANTHER" id="PTHR11008:SF9">
    <property type="entry name" value="PROTEIN TAKEOUT-LIKE PROTEIN"/>
    <property type="match status" value="1"/>
</dbReference>
<dbReference type="Pfam" id="PF06585">
    <property type="entry name" value="JHBP"/>
    <property type="match status" value="1"/>
</dbReference>
<name>A0A4C1UAW3_EUMVA</name>
<dbReference type="InterPro" id="IPR010562">
    <property type="entry name" value="Haemolymph_juvenile_hormone-bd"/>
</dbReference>
<protein>
    <recommendedName>
        <fullName evidence="4">Circadian clock-controlled protein</fullName>
    </recommendedName>
</protein>
<dbReference type="EMBL" id="BGZK01000146">
    <property type="protein sequence ID" value="GBP23046.1"/>
    <property type="molecule type" value="Genomic_DNA"/>
</dbReference>
<reference evidence="2 3" key="1">
    <citation type="journal article" date="2019" name="Commun. Biol.">
        <title>The bagworm genome reveals a unique fibroin gene that provides high tensile strength.</title>
        <authorList>
            <person name="Kono N."/>
            <person name="Nakamura H."/>
            <person name="Ohtoshi R."/>
            <person name="Tomita M."/>
            <person name="Numata K."/>
            <person name="Arakawa K."/>
        </authorList>
    </citation>
    <scope>NUCLEOTIDE SEQUENCE [LARGE SCALE GENOMIC DNA]</scope>
</reference>
<dbReference type="Proteomes" id="UP000299102">
    <property type="component" value="Unassembled WGS sequence"/>
</dbReference>
<accession>A0A4C1UAW3</accession>
<proteinExistence type="predicted"/>
<dbReference type="AlphaFoldDB" id="A0A4C1UAW3"/>
<dbReference type="Gene3D" id="3.15.10.30">
    <property type="entry name" value="Haemolymph juvenile hormone binding protein"/>
    <property type="match status" value="1"/>
</dbReference>
<evidence type="ECO:0000313" key="3">
    <source>
        <dbReference type="Proteomes" id="UP000299102"/>
    </source>
</evidence>
<keyword evidence="1" id="KW-0732">Signal</keyword>
<sequence length="257" mass="28675">MKSLVILAACALVAVAQHVHIGDVKHDDIQDKAELINEDRSLILDLLIRQLFDTIRHVIKNGSWLLGIPVLDPFIVDHYRLVLPAGLLNLDLNITNGVLEGIGDFVVHRSDFDRNDISFEVEISLPLTKIKADNYKLEGDFYTAIPLYGDGEAFFEVEEFKFRGVLYLKQSEDGKSALIDHIGEPNFSIGSIKSQITNVIGGGDIDGIVNSIIEEVVVSYCNRFSKAIALLNADGIVDFVNPYLDQLDSWKYVQLFL</sequence>
<gene>
    <name evidence="2" type="ORF">EVAR_15721_1</name>
</gene>
<evidence type="ECO:0000313" key="2">
    <source>
        <dbReference type="EMBL" id="GBP23046.1"/>
    </source>
</evidence>
<feature type="chain" id="PRO_5020025152" description="Circadian clock-controlled protein" evidence="1">
    <location>
        <begin position="17"/>
        <end position="257"/>
    </location>
</feature>
<dbReference type="SMART" id="SM00700">
    <property type="entry name" value="JHBP"/>
    <property type="match status" value="1"/>
</dbReference>
<dbReference type="PANTHER" id="PTHR11008">
    <property type="entry name" value="PROTEIN TAKEOUT-LIKE PROTEIN"/>
    <property type="match status" value="1"/>
</dbReference>
<dbReference type="OrthoDB" id="7969776at2759"/>
<evidence type="ECO:0008006" key="4">
    <source>
        <dbReference type="Google" id="ProtNLM"/>
    </source>
</evidence>
<dbReference type="STRING" id="151549.A0A4C1UAW3"/>
<feature type="signal peptide" evidence="1">
    <location>
        <begin position="1"/>
        <end position="16"/>
    </location>
</feature>
<keyword evidence="3" id="KW-1185">Reference proteome</keyword>
<dbReference type="InterPro" id="IPR038606">
    <property type="entry name" value="To_sf"/>
</dbReference>
<comment type="caution">
    <text evidence="2">The sequence shown here is derived from an EMBL/GenBank/DDBJ whole genome shotgun (WGS) entry which is preliminary data.</text>
</comment>
<evidence type="ECO:0000256" key="1">
    <source>
        <dbReference type="SAM" id="SignalP"/>
    </source>
</evidence>